<organism evidence="2 3">
    <name type="scientific">Comamonas serinivorans</name>
    <dbReference type="NCBI Taxonomy" id="1082851"/>
    <lineage>
        <taxon>Bacteria</taxon>
        <taxon>Pseudomonadati</taxon>
        <taxon>Pseudomonadota</taxon>
        <taxon>Betaproteobacteria</taxon>
        <taxon>Burkholderiales</taxon>
        <taxon>Comamonadaceae</taxon>
        <taxon>Comamonas</taxon>
    </lineage>
</organism>
<gene>
    <name evidence="2" type="ORF">CCO03_14515</name>
</gene>
<feature type="signal peptide" evidence="1">
    <location>
        <begin position="1"/>
        <end position="20"/>
    </location>
</feature>
<feature type="chain" id="PRO_5013231273" evidence="1">
    <location>
        <begin position="21"/>
        <end position="485"/>
    </location>
</feature>
<keyword evidence="3" id="KW-1185">Reference proteome</keyword>
<keyword evidence="1" id="KW-0732">Signal</keyword>
<accession>A0A1Y0EQ85</accession>
<dbReference type="Proteomes" id="UP000196138">
    <property type="component" value="Chromosome"/>
</dbReference>
<reference evidence="2 3" key="1">
    <citation type="submission" date="2017-05" db="EMBL/GenBank/DDBJ databases">
        <authorList>
            <person name="Song R."/>
            <person name="Chenine A.L."/>
            <person name="Ruprecht R.M."/>
        </authorList>
    </citation>
    <scope>NUCLEOTIDE SEQUENCE [LARGE SCALE GENOMIC DNA]</scope>
    <source>
        <strain evidence="2 3">DSM 26136</strain>
    </source>
</reference>
<dbReference type="EMBL" id="CP021455">
    <property type="protein sequence ID" value="ARU05736.1"/>
    <property type="molecule type" value="Genomic_DNA"/>
</dbReference>
<name>A0A1Y0EQ85_9BURK</name>
<dbReference type="RefSeq" id="WP_087282192.1">
    <property type="nucleotide sequence ID" value="NZ_CP021455.1"/>
</dbReference>
<evidence type="ECO:0000313" key="3">
    <source>
        <dbReference type="Proteomes" id="UP000196138"/>
    </source>
</evidence>
<sequence>MTWLAAAAMAWVCSAGPSQAQLFGPGTGTTATQLRWTSDEPGHQLITPYFSTQGDNNTLLSWVNTDPVNGKLLKVRFRGAANGDTLLDFMVLLGPSDVWTASLSQGEDGLTRLVTPDNSCTLPASLSGVAFRTDRLQPELPADAKALHTREGLVEAIVMADVAPGDSGVLFNVIRPQKGLPASCDAAALAVLTQPAAITREDQARAVGLAPPTGGLMGMWQIIRLSNYASYSGRQHAVAAVDAQGRPAVANWAFAPQTDVAAGSAGLAQTTDPVLTLNGLSWSDLPDLSTPLAGTSAQAQVEAQHSRGEGRPGLANEFVHTVEATSVPGATDWVISQPLRRYVVAVDPRSGQLLRLPGVSGVVLPPNGEMGSMVCSPAGLEVWNREMNALSDAGFALPQPWRACGVVTVVTFGSVQVLQAGLTPLGRELGRPGVYEAGWAIFRSRALSQDGLRHGPMLGYSATSLRNTAQNGNYGSVVPHVRVLN</sequence>
<dbReference type="KEGG" id="cser:CCO03_14515"/>
<proteinExistence type="predicted"/>
<dbReference type="AlphaFoldDB" id="A0A1Y0EQ85"/>
<evidence type="ECO:0000313" key="2">
    <source>
        <dbReference type="EMBL" id="ARU05736.1"/>
    </source>
</evidence>
<protein>
    <submittedName>
        <fullName evidence="2">Uncharacterized protein</fullName>
    </submittedName>
</protein>
<evidence type="ECO:0000256" key="1">
    <source>
        <dbReference type="SAM" id="SignalP"/>
    </source>
</evidence>